<comment type="similarity">
    <text evidence="1">Belongs to the peptidase S1 family.</text>
</comment>
<comment type="caution">
    <text evidence="7">The sequence shown here is derived from an EMBL/GenBank/DDBJ whole genome shotgun (WGS) entry which is preliminary data.</text>
</comment>
<sequence>MGRHAGRDDLGLRPDRALRRLSREADAVRIAAELEKKLGVRFAGAWVSGPLSRLTVATTSSLDAQTIEAAGAEAKVVVRGLDLSPRPWPRSTRPLVTVRTTKDRPRALYDVRGGDAYYIDEGARCSVGFSVTKDAQGGFATAGHCGKPGATTTGFNKVAQGTFRSGSTTGWHCGTVEEHGTSVDYGEGTVSGVTRSTVCSEPGDSGGSFLSGDQAQGVASGGSGNCTEGGVSFHQPINPLLKAYGLTLTTSPSKGDG</sequence>
<dbReference type="EMBL" id="BAAABV010000006">
    <property type="protein sequence ID" value="GAA0271986.1"/>
    <property type="molecule type" value="Genomic_DNA"/>
</dbReference>
<proteinExistence type="inferred from homology"/>
<evidence type="ECO:0000313" key="7">
    <source>
        <dbReference type="EMBL" id="GAA0271986.1"/>
    </source>
</evidence>
<keyword evidence="2" id="KW-0645">Protease</keyword>
<organism evidence="7 8">
    <name type="scientific">Streptomyces polychromogenes</name>
    <dbReference type="NCBI Taxonomy" id="67342"/>
    <lineage>
        <taxon>Bacteria</taxon>
        <taxon>Bacillati</taxon>
        <taxon>Actinomycetota</taxon>
        <taxon>Actinomycetes</taxon>
        <taxon>Kitasatosporales</taxon>
        <taxon>Streptomycetaceae</taxon>
        <taxon>Streptomyces</taxon>
    </lineage>
</organism>
<keyword evidence="5" id="KW-1015">Disulfide bond</keyword>
<dbReference type="InterPro" id="IPR001316">
    <property type="entry name" value="Pept_S1A_streptogrisin"/>
</dbReference>
<name>A0ABN0V2S1_9ACTN</name>
<dbReference type="Gene3D" id="3.30.300.50">
    <property type="match status" value="1"/>
</dbReference>
<dbReference type="InterPro" id="IPR043504">
    <property type="entry name" value="Peptidase_S1_PA_chymotrypsin"/>
</dbReference>
<dbReference type="Pfam" id="PF00089">
    <property type="entry name" value="Trypsin"/>
    <property type="match status" value="1"/>
</dbReference>
<dbReference type="InterPro" id="IPR001254">
    <property type="entry name" value="Trypsin_dom"/>
</dbReference>
<evidence type="ECO:0000259" key="6">
    <source>
        <dbReference type="Pfam" id="PF00089"/>
    </source>
</evidence>
<dbReference type="InterPro" id="IPR035070">
    <property type="entry name" value="Streptogrisin_prodomain"/>
</dbReference>
<evidence type="ECO:0000256" key="4">
    <source>
        <dbReference type="ARBA" id="ARBA00022825"/>
    </source>
</evidence>
<evidence type="ECO:0000256" key="5">
    <source>
        <dbReference type="ARBA" id="ARBA00023157"/>
    </source>
</evidence>
<evidence type="ECO:0000256" key="3">
    <source>
        <dbReference type="ARBA" id="ARBA00022801"/>
    </source>
</evidence>
<reference evidence="7 8" key="1">
    <citation type="journal article" date="2019" name="Int. J. Syst. Evol. Microbiol.">
        <title>The Global Catalogue of Microorganisms (GCM) 10K type strain sequencing project: providing services to taxonomists for standard genome sequencing and annotation.</title>
        <authorList>
            <consortium name="The Broad Institute Genomics Platform"/>
            <consortium name="The Broad Institute Genome Sequencing Center for Infectious Disease"/>
            <person name="Wu L."/>
            <person name="Ma J."/>
        </authorList>
    </citation>
    <scope>NUCLEOTIDE SEQUENCE [LARGE SCALE GENOMIC DNA]</scope>
    <source>
        <strain evidence="7 8">JCM 4505</strain>
    </source>
</reference>
<evidence type="ECO:0000313" key="8">
    <source>
        <dbReference type="Proteomes" id="UP001501867"/>
    </source>
</evidence>
<feature type="domain" description="Peptidase S1" evidence="6">
    <location>
        <begin position="156"/>
        <end position="241"/>
    </location>
</feature>
<evidence type="ECO:0000256" key="1">
    <source>
        <dbReference type="ARBA" id="ARBA00007664"/>
    </source>
</evidence>
<keyword evidence="3" id="KW-0378">Hydrolase</keyword>
<dbReference type="PIRSF" id="PIRSF001134">
    <property type="entry name" value="Streptogrisin"/>
    <property type="match status" value="1"/>
</dbReference>
<gene>
    <name evidence="7" type="ORF">GCM10010302_06950</name>
</gene>
<dbReference type="Gene3D" id="2.40.10.10">
    <property type="entry name" value="Trypsin-like serine proteases"/>
    <property type="match status" value="1"/>
</dbReference>
<dbReference type="Proteomes" id="UP001501867">
    <property type="component" value="Unassembled WGS sequence"/>
</dbReference>
<keyword evidence="8" id="KW-1185">Reference proteome</keyword>
<dbReference type="CDD" id="cd21112">
    <property type="entry name" value="alphaLP-like"/>
    <property type="match status" value="1"/>
</dbReference>
<protein>
    <recommendedName>
        <fullName evidence="6">Peptidase S1 domain-containing protein</fullName>
    </recommendedName>
</protein>
<keyword evidence="4" id="KW-0720">Serine protease</keyword>
<accession>A0ABN0V2S1</accession>
<dbReference type="InterPro" id="IPR009003">
    <property type="entry name" value="Peptidase_S1_PA"/>
</dbReference>
<dbReference type="SUPFAM" id="SSF50494">
    <property type="entry name" value="Trypsin-like serine proteases"/>
    <property type="match status" value="1"/>
</dbReference>
<evidence type="ECO:0000256" key="2">
    <source>
        <dbReference type="ARBA" id="ARBA00022670"/>
    </source>
</evidence>
<dbReference type="PRINTS" id="PR00861">
    <property type="entry name" value="ALYTICPTASE"/>
</dbReference>